<protein>
    <submittedName>
        <fullName evidence="1">Uncharacterized protein</fullName>
    </submittedName>
</protein>
<dbReference type="EMBL" id="VSSQ01080911">
    <property type="protein sequence ID" value="MPN29970.1"/>
    <property type="molecule type" value="Genomic_DNA"/>
</dbReference>
<name>A0A645GUG2_9ZZZZ</name>
<comment type="caution">
    <text evidence="1">The sequence shown here is derived from an EMBL/GenBank/DDBJ whole genome shotgun (WGS) entry which is preliminary data.</text>
</comment>
<sequence>MCLAIQHGSADPPQRLMRSGCLVKPRTDRQEVHKTADDLLDFATVPPRHNGAQNEVLLPGPMAQRYRQPSHEHDVGRHPLALT</sequence>
<reference evidence="1" key="1">
    <citation type="submission" date="2019-08" db="EMBL/GenBank/DDBJ databases">
        <authorList>
            <person name="Kucharzyk K."/>
            <person name="Murdoch R.W."/>
            <person name="Higgins S."/>
            <person name="Loffler F."/>
        </authorList>
    </citation>
    <scope>NUCLEOTIDE SEQUENCE</scope>
</reference>
<organism evidence="1">
    <name type="scientific">bioreactor metagenome</name>
    <dbReference type="NCBI Taxonomy" id="1076179"/>
    <lineage>
        <taxon>unclassified sequences</taxon>
        <taxon>metagenomes</taxon>
        <taxon>ecological metagenomes</taxon>
    </lineage>
</organism>
<gene>
    <name evidence="1" type="ORF">SDC9_177427</name>
</gene>
<accession>A0A645GUG2</accession>
<proteinExistence type="predicted"/>
<evidence type="ECO:0000313" key="1">
    <source>
        <dbReference type="EMBL" id="MPN29970.1"/>
    </source>
</evidence>
<dbReference type="AlphaFoldDB" id="A0A645GUG2"/>